<organism evidence="2 3">
    <name type="scientific">Agromyces archimandritae</name>
    <dbReference type="NCBI Taxonomy" id="2781962"/>
    <lineage>
        <taxon>Bacteria</taxon>
        <taxon>Bacillati</taxon>
        <taxon>Actinomycetota</taxon>
        <taxon>Actinomycetes</taxon>
        <taxon>Micrococcales</taxon>
        <taxon>Microbacteriaceae</taxon>
        <taxon>Agromyces</taxon>
    </lineage>
</organism>
<comment type="similarity">
    <text evidence="1">Belongs to the WXG100 family.</text>
</comment>
<dbReference type="SUPFAM" id="SSF140453">
    <property type="entry name" value="EsxAB dimer-like"/>
    <property type="match status" value="1"/>
</dbReference>
<keyword evidence="3" id="KW-1185">Reference proteome</keyword>
<dbReference type="EMBL" id="CP071696">
    <property type="protein sequence ID" value="QTX03995.1"/>
    <property type="molecule type" value="Genomic_DNA"/>
</dbReference>
<evidence type="ECO:0000313" key="2">
    <source>
        <dbReference type="EMBL" id="QTX03995.1"/>
    </source>
</evidence>
<dbReference type="NCBIfam" id="TIGR03930">
    <property type="entry name" value="WXG100_ESAT6"/>
    <property type="match status" value="1"/>
</dbReference>
<gene>
    <name evidence="2" type="ORF">G127AT_11870</name>
</gene>
<evidence type="ECO:0000256" key="1">
    <source>
        <dbReference type="RuleBase" id="RU362001"/>
    </source>
</evidence>
<reference evidence="2" key="1">
    <citation type="submission" date="2021-03" db="EMBL/GenBank/DDBJ databases">
        <title>Agromyces archimandritus sp. nov., isolated from the cockroach Archimandrita tessellata.</title>
        <authorList>
            <person name="Guzman J."/>
            <person name="Ortuzar M."/>
            <person name="Poehlein A."/>
            <person name="Daniel R."/>
            <person name="Trujillo M."/>
            <person name="Vilcinskas A."/>
        </authorList>
    </citation>
    <scope>NUCLEOTIDE SEQUENCE</scope>
    <source>
        <strain evidence="2">G127AT</strain>
    </source>
</reference>
<dbReference type="InterPro" id="IPR036689">
    <property type="entry name" value="ESAT-6-like_sf"/>
</dbReference>
<dbReference type="RefSeq" id="WP_210897145.1">
    <property type="nucleotide sequence ID" value="NZ_CP071696.1"/>
</dbReference>
<dbReference type="Proteomes" id="UP000671914">
    <property type="component" value="Chromosome"/>
</dbReference>
<dbReference type="KEGG" id="aarc:G127AT_11870"/>
<accession>A0A975IMZ2</accession>
<dbReference type="AlphaFoldDB" id="A0A975IMZ2"/>
<protein>
    <recommendedName>
        <fullName evidence="1">ESAT-6-like protein</fullName>
    </recommendedName>
</protein>
<sequence length="96" mass="10548">MTRFQVDSIEVQQASQTTRATIDRIQADVGSLMGQLNALQGSWTGQAATAFQAAVSDWRGLHQQVEQQLARLHGALGMAATQYLEAEQANARLFMR</sequence>
<dbReference type="Pfam" id="PF06013">
    <property type="entry name" value="WXG100"/>
    <property type="match status" value="1"/>
</dbReference>
<proteinExistence type="inferred from homology"/>
<evidence type="ECO:0000313" key="3">
    <source>
        <dbReference type="Proteomes" id="UP000671914"/>
    </source>
</evidence>
<dbReference type="Gene3D" id="1.10.287.1060">
    <property type="entry name" value="ESAT-6-like"/>
    <property type="match status" value="1"/>
</dbReference>
<name>A0A975IMZ2_9MICO</name>
<dbReference type="InterPro" id="IPR010310">
    <property type="entry name" value="T7SS_ESAT-6-like"/>
</dbReference>